<reference evidence="2 3" key="1">
    <citation type="submission" date="2019-07" db="EMBL/GenBank/DDBJ databases">
        <title>Venturia inaequalis Genome Resource.</title>
        <authorList>
            <person name="Lichtner F.J."/>
        </authorList>
    </citation>
    <scope>NUCLEOTIDE SEQUENCE [LARGE SCALE GENOMIC DNA]</scope>
    <source>
        <strain evidence="2 3">DMI_063113</strain>
    </source>
</reference>
<keyword evidence="3" id="KW-1185">Reference proteome</keyword>
<dbReference type="Proteomes" id="UP000490939">
    <property type="component" value="Unassembled WGS sequence"/>
</dbReference>
<feature type="compositionally biased region" description="Low complexity" evidence="1">
    <location>
        <begin position="14"/>
        <end position="27"/>
    </location>
</feature>
<feature type="region of interest" description="Disordered" evidence="1">
    <location>
        <begin position="1"/>
        <end position="34"/>
    </location>
</feature>
<accession>A0A8H3ZD16</accession>
<sequence>MSAVSSPKEQLNESASSNRSSTATTARPESETTDKATAELSIVVDELLNQLSAKFAGISEELISKISQIQQSSAAATMRVSIVLLGALRLIWSTNAATTTNLVSPPTSGLTEQYLQTTGDGVLNSLLNGTIPTPKQALLTTDEEKKMIKVIETHDRENKAYAVFSKDLINGRKPPKVLNKETTHEKKQHTQDHQSGLQKWQSGLDIYVHSLTSALESHQLIPRDHDMYTEFITTAVNTLKPVYDVDEDTTLASGLDLRKAVGILLHDYVERLRLQISPYKQKQMPTENIEAAATLQVRGQYVQYIVQGVLDGMTEAYELLNSNVVEIVGSNEEHRKKESSKGSYFMEHYTNATDENDKKHSATTLPQILNLYQQQQKASREIQKQEHNTLFKALLGKYNDNEAEHEHAPTLKYKNRRADSSELIPEATSSAFGSHEEGNRKIDRDEWKAVASHYAFGPGILPPLIPTFTPAFQNSTEGASSTSSTRLLGQTSEAMSTITDTVTLTSTTFITDPPTSTAMPTSVVTMSTSSADPSTSLPVTSPTSKPTNGSRQMWDEWEKYEERERQKEEEKRKKNKNIGLAVGLPIGITPALAAGGYGLYTAWHTASSASSLALSKSGAIAQAGSNLLSHGGEILSQGGNALARFAASVPGIRELASDTSSGSASTENVVIRAAEDALKYDWEEAWQTTVQSLVKSMDGLSAGRMMQHAELVIEHFGDLMSEGRQNVYRDIKAMEEMAMQIGNDLVHADKAVGYPLLQQLSSFRAVWQEAIMDALKIPQYFPPEAALALTESMSDLPRHLINQAWSVGALDVFQDGAELIQGALAIGADMEEVMMHFRAAVGIASTAAMITVDEIAGTIEDLGDACETLTERSLSPVSCGVSIANKGLSLFERFFHSLVHLGADVISGAAAAITEASRKTWDMLDPDELDKEMAGLMVASNSTATPSTSQTATTFRTMPSGSKPSTDATSTQNPTPNFVSTVTRKSEATSASSTTSVQPSITKSTISILTTSKTTTTSNPSINNGNPALSTPTPTSSTSAPQTTYPPASPSRQTQTTTTTPIPIFSITVLPKPDVLKVTIVPVITDYVTSTTTMPPRTTTITIRKR</sequence>
<feature type="compositionally biased region" description="Low complexity" evidence="1">
    <location>
        <begin position="988"/>
        <end position="1023"/>
    </location>
</feature>
<proteinExistence type="predicted"/>
<feature type="compositionally biased region" description="Low complexity" evidence="1">
    <location>
        <begin position="941"/>
        <end position="957"/>
    </location>
</feature>
<dbReference type="EMBL" id="WNWR01000004">
    <property type="protein sequence ID" value="KAE9994614.1"/>
    <property type="molecule type" value="Genomic_DNA"/>
</dbReference>
<feature type="compositionally biased region" description="Polar residues" evidence="1">
    <location>
        <begin position="959"/>
        <end position="983"/>
    </location>
</feature>
<protein>
    <submittedName>
        <fullName evidence="2">Uncharacterized protein</fullName>
    </submittedName>
</protein>
<feature type="compositionally biased region" description="Low complexity" evidence="1">
    <location>
        <begin position="513"/>
        <end position="547"/>
    </location>
</feature>
<evidence type="ECO:0000313" key="3">
    <source>
        <dbReference type="Proteomes" id="UP000490939"/>
    </source>
</evidence>
<feature type="compositionally biased region" description="Low complexity" evidence="1">
    <location>
        <begin position="1030"/>
        <end position="1059"/>
    </location>
</feature>
<evidence type="ECO:0000256" key="1">
    <source>
        <dbReference type="SAM" id="MobiDB-lite"/>
    </source>
</evidence>
<feature type="region of interest" description="Disordered" evidence="1">
    <location>
        <begin position="941"/>
        <end position="1059"/>
    </location>
</feature>
<feature type="compositionally biased region" description="Polar residues" evidence="1">
    <location>
        <begin position="1"/>
        <end position="13"/>
    </location>
</feature>
<comment type="caution">
    <text evidence="2">The sequence shown here is derived from an EMBL/GenBank/DDBJ whole genome shotgun (WGS) entry which is preliminary data.</text>
</comment>
<dbReference type="AlphaFoldDB" id="A0A8H3ZD16"/>
<name>A0A8H3ZD16_VENIN</name>
<gene>
    <name evidence="2" type="ORF">EG327_006757</name>
</gene>
<organism evidence="2 3">
    <name type="scientific">Venturia inaequalis</name>
    <name type="common">Apple scab fungus</name>
    <dbReference type="NCBI Taxonomy" id="5025"/>
    <lineage>
        <taxon>Eukaryota</taxon>
        <taxon>Fungi</taxon>
        <taxon>Dikarya</taxon>
        <taxon>Ascomycota</taxon>
        <taxon>Pezizomycotina</taxon>
        <taxon>Dothideomycetes</taxon>
        <taxon>Pleosporomycetidae</taxon>
        <taxon>Venturiales</taxon>
        <taxon>Venturiaceae</taxon>
        <taxon>Venturia</taxon>
    </lineage>
</organism>
<evidence type="ECO:0000313" key="2">
    <source>
        <dbReference type="EMBL" id="KAE9994614.1"/>
    </source>
</evidence>
<feature type="region of interest" description="Disordered" evidence="1">
    <location>
        <begin position="513"/>
        <end position="555"/>
    </location>
</feature>